<dbReference type="Pfam" id="PF03370">
    <property type="entry name" value="CBM_21"/>
    <property type="match status" value="1"/>
</dbReference>
<dbReference type="Gene3D" id="2.60.40.2440">
    <property type="entry name" value="Carbohydrate binding type-21 domain"/>
    <property type="match status" value="1"/>
</dbReference>
<sequence>MFIVTLSKLGAALPQKVRAATLPVQLYYSQRATDDDYGIGHVEGYIAVQNLAYDKKLTVHYSLDGGKTWTDGAFGQSYVYTHKLNTGAYNSEKYLSFYVATKNLTN</sequence>
<reference evidence="2 3" key="1">
    <citation type="submission" date="2024-11" db="EMBL/GenBank/DDBJ databases">
        <authorList>
            <person name="Heng Y.C."/>
            <person name="Lim A.C.H."/>
            <person name="Lee J.K.Y."/>
            <person name="Kittelmann S."/>
        </authorList>
    </citation>
    <scope>NUCLEOTIDE SEQUENCE [LARGE SCALE GENOMIC DNA]</scope>
    <source>
        <strain evidence="2 3">WILCCON 0114</strain>
    </source>
</reference>
<comment type="caution">
    <text evidence="2">The sequence shown here is derived from an EMBL/GenBank/DDBJ whole genome shotgun (WGS) entry which is preliminary data.</text>
</comment>
<proteinExistence type="predicted"/>
<gene>
    <name evidence="2" type="ORF">ACJDT4_07755</name>
</gene>
<evidence type="ECO:0000259" key="1">
    <source>
        <dbReference type="Pfam" id="PF03370"/>
    </source>
</evidence>
<keyword evidence="3" id="KW-1185">Reference proteome</keyword>
<feature type="domain" description="CBM21" evidence="1">
    <location>
        <begin position="40"/>
        <end position="91"/>
    </location>
</feature>
<dbReference type="EMBL" id="JBJIAA010000005">
    <property type="protein sequence ID" value="MFL0250317.1"/>
    <property type="molecule type" value="Genomic_DNA"/>
</dbReference>
<organism evidence="2 3">
    <name type="scientific">Clostridium neuense</name>
    <dbReference type="NCBI Taxonomy" id="1728934"/>
    <lineage>
        <taxon>Bacteria</taxon>
        <taxon>Bacillati</taxon>
        <taxon>Bacillota</taxon>
        <taxon>Clostridia</taxon>
        <taxon>Eubacteriales</taxon>
        <taxon>Clostridiaceae</taxon>
        <taxon>Clostridium</taxon>
    </lineage>
</organism>
<accession>A0ABW8TD21</accession>
<name>A0ABW8TD21_9CLOT</name>
<dbReference type="Proteomes" id="UP001623592">
    <property type="component" value="Unassembled WGS sequence"/>
</dbReference>
<evidence type="ECO:0000313" key="3">
    <source>
        <dbReference type="Proteomes" id="UP001623592"/>
    </source>
</evidence>
<dbReference type="RefSeq" id="WP_406786977.1">
    <property type="nucleotide sequence ID" value="NZ_JBJIAA010000005.1"/>
</dbReference>
<dbReference type="InterPro" id="IPR038175">
    <property type="entry name" value="CBM21_dom_sf"/>
</dbReference>
<protein>
    <recommendedName>
        <fullName evidence="1">CBM21 domain-containing protein</fullName>
    </recommendedName>
</protein>
<dbReference type="InterPro" id="IPR005036">
    <property type="entry name" value="CBM21_dom"/>
</dbReference>
<evidence type="ECO:0000313" key="2">
    <source>
        <dbReference type="EMBL" id="MFL0250317.1"/>
    </source>
</evidence>